<proteinExistence type="predicted"/>
<evidence type="ECO:0000313" key="1">
    <source>
        <dbReference type="EMBL" id="SDM67201.1"/>
    </source>
</evidence>
<accession>A0A1G9V4R2</accession>
<keyword evidence="2" id="KW-1185">Reference proteome</keyword>
<gene>
    <name evidence="1" type="ORF">SAMN05421823_11917</name>
</gene>
<organism evidence="1 2">
    <name type="scientific">Catalinimonas alkaloidigena</name>
    <dbReference type="NCBI Taxonomy" id="1075417"/>
    <lineage>
        <taxon>Bacteria</taxon>
        <taxon>Pseudomonadati</taxon>
        <taxon>Bacteroidota</taxon>
        <taxon>Cytophagia</taxon>
        <taxon>Cytophagales</taxon>
        <taxon>Catalimonadaceae</taxon>
        <taxon>Catalinimonas</taxon>
    </lineage>
</organism>
<dbReference type="Proteomes" id="UP000198510">
    <property type="component" value="Unassembled WGS sequence"/>
</dbReference>
<evidence type="ECO:0000313" key="2">
    <source>
        <dbReference type="Proteomes" id="UP000198510"/>
    </source>
</evidence>
<reference evidence="1 2" key="1">
    <citation type="submission" date="2016-10" db="EMBL/GenBank/DDBJ databases">
        <authorList>
            <person name="de Groot N.N."/>
        </authorList>
    </citation>
    <scope>NUCLEOTIDE SEQUENCE [LARGE SCALE GENOMIC DNA]</scope>
    <source>
        <strain evidence="1 2">DSM 25186</strain>
    </source>
</reference>
<dbReference type="AlphaFoldDB" id="A0A1G9V4R2"/>
<name>A0A1G9V4R2_9BACT</name>
<dbReference type="EMBL" id="FNFO01000019">
    <property type="protein sequence ID" value="SDM67201.1"/>
    <property type="molecule type" value="Genomic_DNA"/>
</dbReference>
<dbReference type="STRING" id="1075417.SAMN05421823_11917"/>
<sequence>MLLKVSLVRANELQPGMYVINVGVVERVVEHNPLRYFTHSPEGTVHVYFQPCLIAKVHCIRYNPYDVVQVNNEPFANFLR</sequence>
<protein>
    <submittedName>
        <fullName evidence="1">Uncharacterized protein</fullName>
    </submittedName>
</protein>
<dbReference type="RefSeq" id="WP_089688563.1">
    <property type="nucleotide sequence ID" value="NZ_FNFO01000019.1"/>
</dbReference>